<feature type="region of interest" description="Disordered" evidence="1">
    <location>
        <begin position="350"/>
        <end position="400"/>
    </location>
</feature>
<evidence type="ECO:0000313" key="3">
    <source>
        <dbReference type="Proteomes" id="UP000298787"/>
    </source>
</evidence>
<organism evidence="2 3">
    <name type="scientific">Collichthys lucidus</name>
    <name type="common">Big head croaker</name>
    <name type="synonym">Sciaena lucida</name>
    <dbReference type="NCBI Taxonomy" id="240159"/>
    <lineage>
        <taxon>Eukaryota</taxon>
        <taxon>Metazoa</taxon>
        <taxon>Chordata</taxon>
        <taxon>Craniata</taxon>
        <taxon>Vertebrata</taxon>
        <taxon>Euteleostomi</taxon>
        <taxon>Actinopterygii</taxon>
        <taxon>Neopterygii</taxon>
        <taxon>Teleostei</taxon>
        <taxon>Neoteleostei</taxon>
        <taxon>Acanthomorphata</taxon>
        <taxon>Eupercaria</taxon>
        <taxon>Sciaenidae</taxon>
        <taxon>Collichthys</taxon>
    </lineage>
</organism>
<dbReference type="STRING" id="240159.A0A4U5V029"/>
<dbReference type="AlphaFoldDB" id="A0A4U5V029"/>
<feature type="region of interest" description="Disordered" evidence="1">
    <location>
        <begin position="279"/>
        <end position="333"/>
    </location>
</feature>
<evidence type="ECO:0000256" key="1">
    <source>
        <dbReference type="SAM" id="MobiDB-lite"/>
    </source>
</evidence>
<gene>
    <name evidence="2" type="ORF">D9C73_013326</name>
</gene>
<dbReference type="InterPro" id="IPR051825">
    <property type="entry name" value="SRCIN1"/>
</dbReference>
<reference evidence="2 3" key="1">
    <citation type="submission" date="2019-01" db="EMBL/GenBank/DDBJ databases">
        <title>Genome Assembly of Collichthys lucidus.</title>
        <authorList>
            <person name="Cai M."/>
            <person name="Xiao S."/>
        </authorList>
    </citation>
    <scope>NUCLEOTIDE SEQUENCE [LARGE SCALE GENOMIC DNA]</scope>
    <source>
        <strain evidence="2">JT15FE1705JMU</strain>
        <tissue evidence="2">Muscle</tissue>
    </source>
</reference>
<dbReference type="PANTHER" id="PTHR22741:SF11">
    <property type="entry name" value="SICKLE TAIL PROTEIN HOMOLOG"/>
    <property type="match status" value="1"/>
</dbReference>
<feature type="compositionally biased region" description="Polar residues" evidence="1">
    <location>
        <begin position="279"/>
        <end position="288"/>
    </location>
</feature>
<dbReference type="PANTHER" id="PTHR22741">
    <property type="entry name" value="P140CAP/SNIP-RELATED"/>
    <property type="match status" value="1"/>
</dbReference>
<protein>
    <submittedName>
        <fullName evidence="2">Sickle tail protein</fullName>
    </submittedName>
</protein>
<dbReference type="Proteomes" id="UP000298787">
    <property type="component" value="Chromosome 12"/>
</dbReference>
<keyword evidence="3" id="KW-1185">Reference proteome</keyword>
<dbReference type="EMBL" id="CM014089">
    <property type="protein sequence ID" value="TKS80441.1"/>
    <property type="molecule type" value="Genomic_DNA"/>
</dbReference>
<name>A0A4U5V029_COLLU</name>
<evidence type="ECO:0000313" key="2">
    <source>
        <dbReference type="EMBL" id="TKS80441.1"/>
    </source>
</evidence>
<accession>A0A4U5V029</accession>
<sequence length="400" mass="43906">MVDAGVTGIPGVMQQYRATIKPLIGYRESMEHQTHSLRRMIDEQIIGGIGLVSPKRMSPVRRSLWRDSNRATVEIINRSIASGSSSSTSSVFVDSPVGQPERAFQGHVTANDAQSSSHTPLALQVLPSDWRLRQSLVLAKGNLSNQESVSSMLRVAGQELMVFMCDRLAQSEETVYRQRMNWRTMWTIGKEALPLVLASCQSLRDVEEEAVKLRKVGEAVAILKDKFSELQLRSVLRLEVEVVRFLKEEPHKMDLMLKRVKALTEALSALRRCVSDSAPTATSAQVKSLKTLETDHGPSKIRSPQSSPKPHPRSSVRPPVASLSQDEVGPAGSASPILFRRMKSGAATMIQPSHHHPNPPLTPTHGRDSPSVAKVSPCNREGSPGLQKTVAPLQSDQLCS</sequence>
<dbReference type="GO" id="GO:0005737">
    <property type="term" value="C:cytoplasm"/>
    <property type="evidence" value="ECO:0007669"/>
    <property type="project" value="TreeGrafter"/>
</dbReference>
<proteinExistence type="predicted"/>